<feature type="region of interest" description="N-domain" evidence="12">
    <location>
        <begin position="1"/>
        <end position="98"/>
    </location>
</feature>
<evidence type="ECO:0000256" key="9">
    <source>
        <dbReference type="ARBA" id="ARBA00023204"/>
    </source>
</evidence>
<protein>
    <recommendedName>
        <fullName evidence="12">Flap endonuclease 1</fullName>
        <shortName evidence="12">FEN-1</shortName>
        <ecNumber evidence="12">3.1.-.-</ecNumber>
    </recommendedName>
    <alternativeName>
        <fullName evidence="12">Flap structure-specific endonuclease 1</fullName>
    </alternativeName>
</protein>
<keyword evidence="3 12" id="KW-0479">Metal-binding</keyword>
<dbReference type="STRING" id="1705564.APG08_00450"/>
<evidence type="ECO:0000259" key="14">
    <source>
        <dbReference type="SMART" id="SM00485"/>
    </source>
</evidence>
<sequence>MGVNLGEIVPKQKIDISDLKGKSVAIDAYNALYQFLAIIRQRDGTPLKNSKGEVTSHLSGLFYRTVNFIEQGIRPIYVFDGKPPELKFQTIEKRKEAKEEAREKFIDAKARGDFKEAKKYSQMTSSLKGDMINSSKELLGSMGIPYIESPSEGEAQAAYVVLKGDADLSASQDYDSILFGAPSLVRNLTISGKRKIPGKELFVDVVPEIINNQDVLNSLNLSREQIIQVAILIGTDYNPGGIKGIGPKKAIDIVKDGKFGEYGEFDQIINLFLNPEVSDNYSISFQKPEKDKILKILCDRYEFSELRVEKGIERIEFSLENTLKQKTLDMYF</sequence>
<keyword evidence="8 12" id="KW-0460">Magnesium</keyword>
<dbReference type="EMBL" id="LNGC01000037">
    <property type="protein sequence ID" value="KYC52019.1"/>
    <property type="molecule type" value="Genomic_DNA"/>
</dbReference>
<comment type="function">
    <text evidence="10">Structure-specific nuclease with 5'-flap endonuclease and 5'-3' exonuclease activities involved in DNA replication and repair. During DNA replication, cleaves the 5'-overhanging flap structure that is generated by displacement synthesis when DNA polymerase encounters the 5'-end of a downstream Okazaki fragment. Binds the unpaired 3'-DNA end and kinks the DNA to facilitate 5' cleavage specificity. Cleaves one nucleotide into the double-stranded DNA from the junction in flap DNA, leaving a nick for ligation. Also involved in the base excision repair (BER) pathway. Acts as a genome stabilization factor that prevents flaps from equilibrating into structures that lead to duplications and deletions. Also possesses 5'-3' exonuclease activity on nicked or gapped double-stranded DNA.</text>
</comment>
<dbReference type="GO" id="GO:0008409">
    <property type="term" value="F:5'-3' exonuclease activity"/>
    <property type="evidence" value="ECO:0007669"/>
    <property type="project" value="UniProtKB-UniRule"/>
</dbReference>
<evidence type="ECO:0000256" key="8">
    <source>
        <dbReference type="ARBA" id="ARBA00022842"/>
    </source>
</evidence>
<evidence type="ECO:0000256" key="2">
    <source>
        <dbReference type="ARBA" id="ARBA00022722"/>
    </source>
</evidence>
<evidence type="ECO:0000256" key="5">
    <source>
        <dbReference type="ARBA" id="ARBA00022763"/>
    </source>
</evidence>
<feature type="domain" description="XPG-I" evidence="13">
    <location>
        <begin position="140"/>
        <end position="221"/>
    </location>
</feature>
<dbReference type="InterPro" id="IPR006084">
    <property type="entry name" value="XPG/Rad2"/>
</dbReference>
<dbReference type="GO" id="GO:0043137">
    <property type="term" value="P:DNA replication, removal of RNA primer"/>
    <property type="evidence" value="ECO:0007669"/>
    <property type="project" value="UniProtKB-UniRule"/>
</dbReference>
<keyword evidence="7 12" id="KW-0269">Exonuclease</keyword>
<feature type="binding site" evidence="12">
    <location>
        <position position="154"/>
    </location>
    <ligand>
        <name>Mg(2+)</name>
        <dbReference type="ChEBI" id="CHEBI:18420"/>
        <label>1</label>
    </ligand>
</feature>
<evidence type="ECO:0000313" key="15">
    <source>
        <dbReference type="EMBL" id="KYC52019.1"/>
    </source>
</evidence>
<dbReference type="InterPro" id="IPR019974">
    <property type="entry name" value="XPG_CS"/>
</dbReference>
<dbReference type="SMART" id="SM00485">
    <property type="entry name" value="XPGN"/>
    <property type="match status" value="1"/>
</dbReference>
<evidence type="ECO:0000313" key="16">
    <source>
        <dbReference type="Proteomes" id="UP000075398"/>
    </source>
</evidence>
<dbReference type="Gene3D" id="1.10.150.20">
    <property type="entry name" value="5' to 3' exonuclease, C-terminal subdomain"/>
    <property type="match status" value="1"/>
</dbReference>
<feature type="binding site" evidence="12">
    <location>
        <position position="173"/>
    </location>
    <ligand>
        <name>Mg(2+)</name>
        <dbReference type="ChEBI" id="CHEBI:18420"/>
        <label>2</label>
    </ligand>
</feature>
<evidence type="ECO:0000256" key="1">
    <source>
        <dbReference type="ARBA" id="ARBA00022705"/>
    </source>
</evidence>
<evidence type="ECO:0000259" key="13">
    <source>
        <dbReference type="SMART" id="SM00484"/>
    </source>
</evidence>
<dbReference type="FunFam" id="3.40.50.1010:FF:000016">
    <property type="entry name" value="Flap endonuclease 1"/>
    <property type="match status" value="1"/>
</dbReference>
<feature type="binding site" evidence="12">
    <location>
        <position position="80"/>
    </location>
    <ligand>
        <name>Mg(2+)</name>
        <dbReference type="ChEBI" id="CHEBI:18420"/>
        <label>1</label>
    </ligand>
</feature>
<gene>
    <name evidence="12 15" type="primary">fen</name>
    <name evidence="15" type="ORF">AMQ22_01039</name>
</gene>
<dbReference type="GO" id="GO:0006281">
    <property type="term" value="P:DNA repair"/>
    <property type="evidence" value="ECO:0007669"/>
    <property type="project" value="UniProtKB-UniRule"/>
</dbReference>
<keyword evidence="9 12" id="KW-0234">DNA repair</keyword>
<dbReference type="InterPro" id="IPR008918">
    <property type="entry name" value="HhH2"/>
</dbReference>
<evidence type="ECO:0000256" key="4">
    <source>
        <dbReference type="ARBA" id="ARBA00022759"/>
    </source>
</evidence>
<feature type="region of interest" description="Interaction with PCNA" evidence="12">
    <location>
        <begin position="324"/>
        <end position="332"/>
    </location>
</feature>
<dbReference type="Gene3D" id="3.40.50.1010">
    <property type="entry name" value="5'-nuclease"/>
    <property type="match status" value="1"/>
</dbReference>
<dbReference type="InterPro" id="IPR029060">
    <property type="entry name" value="PIN-like_dom_sf"/>
</dbReference>
<dbReference type="SUPFAM" id="SSF88723">
    <property type="entry name" value="PIN domain-like"/>
    <property type="match status" value="1"/>
</dbReference>
<dbReference type="Proteomes" id="UP000075398">
    <property type="component" value="Unassembled WGS sequence"/>
</dbReference>
<comment type="similarity">
    <text evidence="12">Belongs to the XPG/RAD2 endonuclease family. FEN1 subfamily.</text>
</comment>
<dbReference type="InterPro" id="IPR023426">
    <property type="entry name" value="Flap_endonuc"/>
</dbReference>
<keyword evidence="1 12" id="KW-0235">DNA replication</keyword>
<dbReference type="PANTHER" id="PTHR11081:SF9">
    <property type="entry name" value="FLAP ENDONUCLEASE 1"/>
    <property type="match status" value="1"/>
</dbReference>
<dbReference type="CDD" id="cd09867">
    <property type="entry name" value="PIN_FEN1"/>
    <property type="match status" value="1"/>
</dbReference>
<dbReference type="InterPro" id="IPR019973">
    <property type="entry name" value="Flap_endonuc_arc"/>
</dbReference>
<evidence type="ECO:0000256" key="6">
    <source>
        <dbReference type="ARBA" id="ARBA00022801"/>
    </source>
</evidence>
<dbReference type="SMART" id="SM00484">
    <property type="entry name" value="XPGI"/>
    <property type="match status" value="1"/>
</dbReference>
<keyword evidence="2 12" id="KW-0540">Nuclease</keyword>
<dbReference type="SMART" id="SM00279">
    <property type="entry name" value="HhH2"/>
    <property type="match status" value="1"/>
</dbReference>
<reference evidence="15 16" key="1">
    <citation type="journal article" date="2016" name="ISME J.">
        <title>Chasing the elusive Euryarchaeota class WSA2: genomes reveal a uniquely fastidious methyl-reducing methanogen.</title>
        <authorList>
            <person name="Nobu M.K."/>
            <person name="Narihiro T."/>
            <person name="Kuroda K."/>
            <person name="Mei R."/>
            <person name="Liu W.T."/>
        </authorList>
    </citation>
    <scope>NUCLEOTIDE SEQUENCE [LARGE SCALE GENOMIC DNA]</scope>
    <source>
        <strain evidence="15">U1lsi0528_Bin055</strain>
    </source>
</reference>
<feature type="binding site" evidence="12">
    <location>
        <position position="152"/>
    </location>
    <ligand>
        <name>Mg(2+)</name>
        <dbReference type="ChEBI" id="CHEBI:18420"/>
        <label>1</label>
    </ligand>
</feature>
<feature type="binding site" evidence="12">
    <location>
        <position position="175"/>
    </location>
    <ligand>
        <name>Mg(2+)</name>
        <dbReference type="ChEBI" id="CHEBI:18420"/>
        <label>2</label>
    </ligand>
</feature>
<dbReference type="InterPro" id="IPR036279">
    <property type="entry name" value="5-3_exonuclease_C_sf"/>
</dbReference>
<evidence type="ECO:0000256" key="7">
    <source>
        <dbReference type="ARBA" id="ARBA00022839"/>
    </source>
</evidence>
<comment type="cofactor">
    <cofactor evidence="12">
        <name>Mg(2+)</name>
        <dbReference type="ChEBI" id="CHEBI:18420"/>
    </cofactor>
    <text evidence="12">Binds 2 magnesium ions per subunit. They probably participate in the reaction catalyzed by the enzyme. May bind an additional third magnesium ion after substrate binding.</text>
</comment>
<feature type="domain" description="XPG N-terminal" evidence="14">
    <location>
        <begin position="1"/>
        <end position="101"/>
    </location>
</feature>
<evidence type="ECO:0000256" key="10">
    <source>
        <dbReference type="ARBA" id="ARBA00024702"/>
    </source>
</evidence>
<name>A0A150J470_9EURY</name>
<comment type="subunit">
    <text evidence="11 12">Interacts with PCNA. PCNA stimulates the nuclease activity without altering cleavage specificity.</text>
</comment>
<dbReference type="GO" id="GO:0017108">
    <property type="term" value="F:5'-flap endonuclease activity"/>
    <property type="evidence" value="ECO:0007669"/>
    <property type="project" value="UniProtKB-UniRule"/>
</dbReference>
<dbReference type="Pfam" id="PF00752">
    <property type="entry name" value="XPG_N"/>
    <property type="match status" value="1"/>
</dbReference>
<accession>A0A150J470</accession>
<dbReference type="PANTHER" id="PTHR11081">
    <property type="entry name" value="FLAP ENDONUCLEASE FAMILY MEMBER"/>
    <property type="match status" value="1"/>
</dbReference>
<feature type="binding site" evidence="12">
    <location>
        <position position="236"/>
    </location>
    <ligand>
        <name>Mg(2+)</name>
        <dbReference type="ChEBI" id="CHEBI:18420"/>
        <label>2</label>
    </ligand>
</feature>
<evidence type="ECO:0000256" key="11">
    <source>
        <dbReference type="ARBA" id="ARBA00065981"/>
    </source>
</evidence>
<proteinExistence type="inferred from homology"/>
<dbReference type="GO" id="GO:0000287">
    <property type="term" value="F:magnesium ion binding"/>
    <property type="evidence" value="ECO:0007669"/>
    <property type="project" value="UniProtKB-UniRule"/>
</dbReference>
<organism evidence="15 16">
    <name type="scientific">Candidatus Methanofastidiosum methylothiophilum</name>
    <dbReference type="NCBI Taxonomy" id="1705564"/>
    <lineage>
        <taxon>Archaea</taxon>
        <taxon>Methanobacteriati</taxon>
        <taxon>Methanobacteriota</taxon>
        <taxon>Stenosarchaea group</taxon>
        <taxon>Candidatus Methanofastidiosia</taxon>
        <taxon>Candidatus Methanofastidiosales</taxon>
        <taxon>Candidatus Methanofastidiosaceae</taxon>
        <taxon>Candidatus Methanofastidiosum</taxon>
    </lineage>
</organism>
<dbReference type="PROSITE" id="PS00841">
    <property type="entry name" value="XPG_1"/>
    <property type="match status" value="1"/>
</dbReference>
<keyword evidence="5 12" id="KW-0227">DNA damage</keyword>
<dbReference type="Pfam" id="PF00867">
    <property type="entry name" value="XPG_I"/>
    <property type="match status" value="1"/>
</dbReference>
<evidence type="ECO:0000256" key="12">
    <source>
        <dbReference type="HAMAP-Rule" id="MF_00614"/>
    </source>
</evidence>
<dbReference type="AlphaFoldDB" id="A0A150J470"/>
<keyword evidence="4 12" id="KW-0255">Endonuclease</keyword>
<dbReference type="InterPro" id="IPR006086">
    <property type="entry name" value="XPG-I_dom"/>
</dbReference>
<dbReference type="NCBIfam" id="TIGR03674">
    <property type="entry name" value="fen_arch"/>
    <property type="match status" value="1"/>
</dbReference>
<comment type="caution">
    <text evidence="12">Lacks conserved residue(s) required for the propagation of feature annotation.</text>
</comment>
<comment type="function">
    <text evidence="12">Structure-specific nuclease with 5'-flap endonuclease and 5'-3' exonuclease activities involved in DNA replication and repair. During DNA replication, cleaves the 5'-overhanging flap structure that is generated by displacement synthesis when DNA polymerase encounters the 5'-end of a downstream Okazaki fragment. Binds the unpaired 3'-DNA end and kinks the DNA to facilitate 5' cleavage specificity. Cleaves one nucleotide into the double-stranded DNA from the junction in flap DNA, leaving a nick for ligation. Also involved in the base excision repair (BER) pathway. Acts as a genome stabilization factor that prevents flaps from equilibrating into structurs that lead to duplications and deletions. Also possesses 5'-3' exonuclease activity on nicked or gapped double-stranded DNA.</text>
</comment>
<dbReference type="SUPFAM" id="SSF47807">
    <property type="entry name" value="5' to 3' exonuclease, C-terminal subdomain"/>
    <property type="match status" value="1"/>
</dbReference>
<keyword evidence="6 12" id="KW-0378">Hydrolase</keyword>
<dbReference type="InterPro" id="IPR006085">
    <property type="entry name" value="XPG_DNA_repair_N"/>
</dbReference>
<dbReference type="EC" id="3.1.-.-" evidence="12"/>
<comment type="caution">
    <text evidence="15">The sequence shown here is derived from an EMBL/GenBank/DDBJ whole genome shotgun (WGS) entry which is preliminary data.</text>
</comment>
<evidence type="ECO:0000256" key="3">
    <source>
        <dbReference type="ARBA" id="ARBA00022723"/>
    </source>
</evidence>
<feature type="binding site" evidence="12">
    <location>
        <position position="27"/>
    </location>
    <ligand>
        <name>Mg(2+)</name>
        <dbReference type="ChEBI" id="CHEBI:18420"/>
        <label>1</label>
    </ligand>
</feature>
<dbReference type="HAMAP" id="MF_00614">
    <property type="entry name" value="Fen"/>
    <property type="match status" value="1"/>
</dbReference>
<dbReference type="PATRIC" id="fig|1705409.3.peg.1072"/>
<dbReference type="GO" id="GO:0003677">
    <property type="term" value="F:DNA binding"/>
    <property type="evidence" value="ECO:0007669"/>
    <property type="project" value="UniProtKB-UniRule"/>
</dbReference>
<dbReference type="PRINTS" id="PR00853">
    <property type="entry name" value="XPGRADSUPER"/>
</dbReference>